<evidence type="ECO:0000313" key="2">
    <source>
        <dbReference type="EMBL" id="EJI86410.1"/>
    </source>
</evidence>
<organism evidence="2 3">
    <name type="scientific">Alishewanella aestuarii B11</name>
    <dbReference type="NCBI Taxonomy" id="1197174"/>
    <lineage>
        <taxon>Bacteria</taxon>
        <taxon>Pseudomonadati</taxon>
        <taxon>Pseudomonadota</taxon>
        <taxon>Gammaproteobacteria</taxon>
        <taxon>Alteromonadales</taxon>
        <taxon>Alteromonadaceae</taxon>
        <taxon>Alishewanella</taxon>
    </lineage>
</organism>
<reference evidence="2 3" key="1">
    <citation type="journal article" date="2012" name="J. Bacteriol.">
        <title>Genome Sequence of Pectin-Degrading Alishewanella aestuarii Strain B11T, Isolated from Tidal Flat Sediment.</title>
        <authorList>
            <person name="Jung J."/>
            <person name="Choi S."/>
            <person name="Chun J."/>
            <person name="Park W."/>
        </authorList>
    </citation>
    <scope>NUCLEOTIDE SEQUENCE [LARGE SCALE GENOMIC DNA]</scope>
    <source>
        <strain evidence="2 3">B11</strain>
    </source>
</reference>
<comment type="caution">
    <text evidence="2">The sequence shown here is derived from an EMBL/GenBank/DDBJ whole genome shotgun (WGS) entry which is preliminary data.</text>
</comment>
<dbReference type="Proteomes" id="UP000012043">
    <property type="component" value="Unassembled WGS sequence"/>
</dbReference>
<keyword evidence="3" id="KW-1185">Reference proteome</keyword>
<accession>J1YEQ5</accession>
<sequence>MVPTSRKKLGVDFNKSPAKFQPSRRKKGREFSRPGQFIDL</sequence>
<evidence type="ECO:0000313" key="3">
    <source>
        <dbReference type="Proteomes" id="UP000012043"/>
    </source>
</evidence>
<dbReference type="EMBL" id="ALAB01000005">
    <property type="protein sequence ID" value="EJI86410.1"/>
    <property type="molecule type" value="Genomic_DNA"/>
</dbReference>
<dbReference type="AlphaFoldDB" id="J1YEQ5"/>
<protein>
    <submittedName>
        <fullName evidence="2">Uncharacterized protein</fullName>
    </submittedName>
</protein>
<feature type="region of interest" description="Disordered" evidence="1">
    <location>
        <begin position="1"/>
        <end position="40"/>
    </location>
</feature>
<evidence type="ECO:0000256" key="1">
    <source>
        <dbReference type="SAM" id="MobiDB-lite"/>
    </source>
</evidence>
<gene>
    <name evidence="2" type="ORF">AEST_07260</name>
</gene>
<name>J1YEQ5_9ALTE</name>
<dbReference type="PATRIC" id="fig|1197174.4.peg.711"/>
<proteinExistence type="predicted"/>